<comment type="similarity">
    <text evidence="1">Belongs to the bacterial ribosomal protein bL31 family. Type A subfamily.</text>
</comment>
<dbReference type="GO" id="GO:0006412">
    <property type="term" value="P:translation"/>
    <property type="evidence" value="ECO:0007669"/>
    <property type="project" value="InterPro"/>
</dbReference>
<dbReference type="GO" id="GO:0003735">
    <property type="term" value="F:structural constituent of ribosome"/>
    <property type="evidence" value="ECO:0007669"/>
    <property type="project" value="InterPro"/>
</dbReference>
<keyword evidence="6" id="KW-0934">Plastid</keyword>
<dbReference type="Gene3D" id="4.10.830.30">
    <property type="entry name" value="Ribosomal protein L31"/>
    <property type="match status" value="1"/>
</dbReference>
<accession>A0A7G1MRU0</accession>
<sequence length="65" mass="7751">MKKLIHPTWFLKANVYCNGIFIKQVSSTKSILSVDIWSGTHPFFIKKKTKYLKNQTDRFLKKYKI</sequence>
<evidence type="ECO:0000256" key="4">
    <source>
        <dbReference type="ARBA" id="ARBA00035270"/>
    </source>
</evidence>
<dbReference type="GO" id="GO:1990904">
    <property type="term" value="C:ribonucleoprotein complex"/>
    <property type="evidence" value="ECO:0007669"/>
    <property type="project" value="UniProtKB-KW"/>
</dbReference>
<keyword evidence="3" id="KW-0687">Ribonucleoprotein</keyword>
<geneLocation type="plastid" evidence="6"/>
<dbReference type="InterPro" id="IPR034704">
    <property type="entry name" value="Ribosomal_bL28/bL31-like_sf"/>
</dbReference>
<dbReference type="SUPFAM" id="SSF143800">
    <property type="entry name" value="L28p-like"/>
    <property type="match status" value="1"/>
</dbReference>
<dbReference type="GO" id="GO:0005840">
    <property type="term" value="C:ribosome"/>
    <property type="evidence" value="ECO:0007669"/>
    <property type="project" value="UniProtKB-KW"/>
</dbReference>
<keyword evidence="2 6" id="KW-0689">Ribosomal protein</keyword>
<evidence type="ECO:0000313" key="6">
    <source>
        <dbReference type="EMBL" id="BCL05880.1"/>
    </source>
</evidence>
<evidence type="ECO:0000256" key="1">
    <source>
        <dbReference type="ARBA" id="ARBA00009296"/>
    </source>
</evidence>
<dbReference type="Pfam" id="PF01197">
    <property type="entry name" value="Ribosomal_L31"/>
    <property type="match status" value="1"/>
</dbReference>
<dbReference type="AlphaFoldDB" id="A0A7G1MRU0"/>
<evidence type="ECO:0000256" key="3">
    <source>
        <dbReference type="ARBA" id="ARBA00023274"/>
    </source>
</evidence>
<protein>
    <recommendedName>
        <fullName evidence="4">Large ribosomal subunit protein bL31c</fullName>
    </recommendedName>
    <alternativeName>
        <fullName evidence="5">50S ribosomal protein L31, chloroplastic</fullName>
    </alternativeName>
</protein>
<dbReference type="InterPro" id="IPR042105">
    <property type="entry name" value="Ribosomal_bL31_sf"/>
</dbReference>
<reference evidence="6" key="1">
    <citation type="submission" date="2020-09" db="EMBL/GenBank/DDBJ databases">
        <title>Highly reduced plastid genomes of the non-photosynthetic dictyochophyceans Pteridomonas spp. (Ochrophyta, SAR).</title>
        <authorList>
            <person name="Kayama M."/>
            <person name="Kamikawa R."/>
        </authorList>
    </citation>
    <scope>NUCLEOTIDE SEQUENCE</scope>
    <source>
        <strain evidence="6">YPF1301</strain>
    </source>
</reference>
<dbReference type="PANTHER" id="PTHR33280">
    <property type="entry name" value="50S RIBOSOMAL PROTEIN L31, CHLOROPLASTIC"/>
    <property type="match status" value="1"/>
</dbReference>
<evidence type="ECO:0000256" key="5">
    <source>
        <dbReference type="ARBA" id="ARBA00035529"/>
    </source>
</evidence>
<evidence type="ECO:0000256" key="2">
    <source>
        <dbReference type="ARBA" id="ARBA00022980"/>
    </source>
</evidence>
<dbReference type="InterPro" id="IPR002150">
    <property type="entry name" value="Ribosomal_bL31"/>
</dbReference>
<organism evidence="6">
    <name type="scientific">Pteridomonas sp. YPF1301</name>
    <dbReference type="NCBI Taxonomy" id="2766739"/>
    <lineage>
        <taxon>Eukaryota</taxon>
        <taxon>Sar</taxon>
        <taxon>Stramenopiles</taxon>
        <taxon>Ochrophyta</taxon>
        <taxon>Dictyochophyceae</taxon>
        <taxon>Pedinellales</taxon>
        <taxon>Pteridomonas</taxon>
    </lineage>
</organism>
<name>A0A7G1MRU0_9STRA</name>
<dbReference type="EMBL" id="LC580440">
    <property type="protein sequence ID" value="BCL05880.1"/>
    <property type="molecule type" value="Genomic_DNA"/>
</dbReference>
<dbReference type="PANTHER" id="PTHR33280:SF1">
    <property type="entry name" value="LARGE RIBOSOMAL SUBUNIT PROTEIN BL31C"/>
    <property type="match status" value="1"/>
</dbReference>
<gene>
    <name evidence="6" type="primary">rpl31</name>
</gene>
<proteinExistence type="inferred from homology"/>